<dbReference type="AlphaFoldDB" id="A0A834X3X6"/>
<accession>A0A834X3X6</accession>
<reference evidence="2" key="1">
    <citation type="submission" date="2020-09" db="EMBL/GenBank/DDBJ databases">
        <title>Genome-Enabled Discovery of Anthraquinone Biosynthesis in Senna tora.</title>
        <authorList>
            <person name="Kang S.-H."/>
            <person name="Pandey R.P."/>
            <person name="Lee C.-M."/>
            <person name="Sim J.-S."/>
            <person name="Jeong J.-T."/>
            <person name="Choi B.-S."/>
            <person name="Jung M."/>
            <person name="Ginzburg D."/>
            <person name="Zhao K."/>
            <person name="Won S.Y."/>
            <person name="Oh T.-J."/>
            <person name="Yu Y."/>
            <person name="Kim N.-H."/>
            <person name="Lee O.R."/>
            <person name="Lee T.-H."/>
            <person name="Bashyal P."/>
            <person name="Kim T.-S."/>
            <person name="Lee W.-H."/>
            <person name="Kawkins C."/>
            <person name="Kim C.-K."/>
            <person name="Kim J.S."/>
            <person name="Ahn B.O."/>
            <person name="Rhee S.Y."/>
            <person name="Sohng J.K."/>
        </authorList>
    </citation>
    <scope>NUCLEOTIDE SEQUENCE</scope>
    <source>
        <tissue evidence="2">Leaf</tissue>
    </source>
</reference>
<protein>
    <submittedName>
        <fullName evidence="2">Uncharacterized protein</fullName>
    </submittedName>
</protein>
<feature type="region of interest" description="Disordered" evidence="1">
    <location>
        <begin position="36"/>
        <end position="57"/>
    </location>
</feature>
<comment type="caution">
    <text evidence="2">The sequence shown here is derived from an EMBL/GenBank/DDBJ whole genome shotgun (WGS) entry which is preliminary data.</text>
</comment>
<gene>
    <name evidence="2" type="ORF">G2W53_005644</name>
</gene>
<sequence length="126" mass="12930">MPLDTEPNLSQACSAHYHSPQPVLNAEIDPCFPELKPFSVKPSATSPSATGEQGEATSVVAVANTSEQPLVTSFPSDTSASDSFDALSGMTCSLVFTSSASKLSTRLASAADEQGSTTDAVASTEE</sequence>
<dbReference type="Proteomes" id="UP000634136">
    <property type="component" value="Unassembled WGS sequence"/>
</dbReference>
<evidence type="ECO:0000256" key="1">
    <source>
        <dbReference type="SAM" id="MobiDB-lite"/>
    </source>
</evidence>
<keyword evidence="3" id="KW-1185">Reference proteome</keyword>
<feature type="compositionally biased region" description="Polar residues" evidence="1">
    <location>
        <begin position="114"/>
        <end position="126"/>
    </location>
</feature>
<evidence type="ECO:0000313" key="2">
    <source>
        <dbReference type="EMBL" id="KAF7837162.1"/>
    </source>
</evidence>
<name>A0A834X3X6_9FABA</name>
<proteinExistence type="predicted"/>
<feature type="compositionally biased region" description="Polar residues" evidence="1">
    <location>
        <begin position="42"/>
        <end position="51"/>
    </location>
</feature>
<organism evidence="2 3">
    <name type="scientific">Senna tora</name>
    <dbReference type="NCBI Taxonomy" id="362788"/>
    <lineage>
        <taxon>Eukaryota</taxon>
        <taxon>Viridiplantae</taxon>
        <taxon>Streptophyta</taxon>
        <taxon>Embryophyta</taxon>
        <taxon>Tracheophyta</taxon>
        <taxon>Spermatophyta</taxon>
        <taxon>Magnoliopsida</taxon>
        <taxon>eudicotyledons</taxon>
        <taxon>Gunneridae</taxon>
        <taxon>Pentapetalae</taxon>
        <taxon>rosids</taxon>
        <taxon>fabids</taxon>
        <taxon>Fabales</taxon>
        <taxon>Fabaceae</taxon>
        <taxon>Caesalpinioideae</taxon>
        <taxon>Cassia clade</taxon>
        <taxon>Senna</taxon>
    </lineage>
</organism>
<dbReference type="EMBL" id="JAAIUW010000003">
    <property type="protein sequence ID" value="KAF7837162.1"/>
    <property type="molecule type" value="Genomic_DNA"/>
</dbReference>
<evidence type="ECO:0000313" key="3">
    <source>
        <dbReference type="Proteomes" id="UP000634136"/>
    </source>
</evidence>
<feature type="region of interest" description="Disordered" evidence="1">
    <location>
        <begin position="106"/>
        <end position="126"/>
    </location>
</feature>